<dbReference type="PANTHER" id="PTHR21708:SF43">
    <property type="entry name" value="KETOPANTOATE REDUCTASE C-TERMINAL DOMAIN-CONTAINING PROTEIN"/>
    <property type="match status" value="1"/>
</dbReference>
<evidence type="ECO:0000259" key="2">
    <source>
        <dbReference type="Pfam" id="PF08546"/>
    </source>
</evidence>
<gene>
    <name evidence="3" type="ORF">HETIRDRAFT_181199</name>
</gene>
<dbReference type="AlphaFoldDB" id="W4JUR7"/>
<dbReference type="FunCoup" id="W4JUR7">
    <property type="interactions" value="254"/>
</dbReference>
<dbReference type="Gene3D" id="3.40.50.720">
    <property type="entry name" value="NAD(P)-binding Rossmann-like Domain"/>
    <property type="match status" value="1"/>
</dbReference>
<dbReference type="HOGENOM" id="CLU_031468_2_1_1"/>
<dbReference type="InterPro" id="IPR013332">
    <property type="entry name" value="KPR_N"/>
</dbReference>
<organism evidence="3 4">
    <name type="scientific">Heterobasidion irregulare (strain TC 32-1)</name>
    <dbReference type="NCBI Taxonomy" id="747525"/>
    <lineage>
        <taxon>Eukaryota</taxon>
        <taxon>Fungi</taxon>
        <taxon>Dikarya</taxon>
        <taxon>Basidiomycota</taxon>
        <taxon>Agaricomycotina</taxon>
        <taxon>Agaricomycetes</taxon>
        <taxon>Russulales</taxon>
        <taxon>Bondarzewiaceae</taxon>
        <taxon>Heterobasidion</taxon>
        <taxon>Heterobasidion annosum species complex</taxon>
    </lineage>
</organism>
<dbReference type="OrthoDB" id="3609at2759"/>
<sequence length="430" mass="46163">MLGDTYADEMKFVPRRHPRALSRRNHALPPVFVLVAAFTCKIPNDSRAMSPPPKDVLLVGYGAVGAIYSLILKNSGRARVTAVARSNYAAVSAHGMEFRSKKYGDIVGWRPDRVCASVADASDRAYDYVVVTTKAIPELARTPALLAPLLAPAYARAHAQPTYVLFQNGLNVERDLHAAVAALGRAPRIISTAVYISTAMLGANVVRHETFDRVSLGVYRLDDYTTATNSEGEQALLDDFAGLLEDGGSTVTVVPEIQRVKYAKNFWNVAFSSIGALTRHSPAAIFSLPTTAAAPTSPPSDTPALARIPPSVSQAPLITQHTLPAIRALMHELLALGRALGFPDDADGGLPAGFPDALIESTRELHLAPGAAHRPSMLVDLDNGRPIEVEVILGEVVRMARARGVDVPRVEMLYAMLLVVQNQLLQSSGN</sequence>
<dbReference type="InterPro" id="IPR013328">
    <property type="entry name" value="6PGD_dom2"/>
</dbReference>
<dbReference type="Pfam" id="PF02558">
    <property type="entry name" value="ApbA"/>
    <property type="match status" value="1"/>
</dbReference>
<feature type="domain" description="Ketopantoate reductase N-terminal" evidence="1">
    <location>
        <begin position="56"/>
        <end position="219"/>
    </location>
</feature>
<dbReference type="EMBL" id="KI925463">
    <property type="protein sequence ID" value="ETW77283.1"/>
    <property type="molecule type" value="Genomic_DNA"/>
</dbReference>
<dbReference type="KEGG" id="hir:HETIRDRAFT_181199"/>
<dbReference type="RefSeq" id="XP_009550810.1">
    <property type="nucleotide sequence ID" value="XM_009552515.1"/>
</dbReference>
<evidence type="ECO:0008006" key="5">
    <source>
        <dbReference type="Google" id="ProtNLM"/>
    </source>
</evidence>
<dbReference type="GeneID" id="20668591"/>
<dbReference type="Pfam" id="PF08546">
    <property type="entry name" value="ApbA_C"/>
    <property type="match status" value="1"/>
</dbReference>
<feature type="domain" description="Ketopantoate reductase C-terminal" evidence="2">
    <location>
        <begin position="320"/>
        <end position="418"/>
    </location>
</feature>
<dbReference type="InterPro" id="IPR051402">
    <property type="entry name" value="KPR-Related"/>
</dbReference>
<dbReference type="Proteomes" id="UP000030671">
    <property type="component" value="Unassembled WGS sequence"/>
</dbReference>
<evidence type="ECO:0000313" key="3">
    <source>
        <dbReference type="EMBL" id="ETW77283.1"/>
    </source>
</evidence>
<proteinExistence type="predicted"/>
<evidence type="ECO:0000313" key="4">
    <source>
        <dbReference type="Proteomes" id="UP000030671"/>
    </source>
</evidence>
<protein>
    <recommendedName>
        <fullName evidence="5">6-phosphogluconate dehydrogenase C-terminal domain-like protein</fullName>
    </recommendedName>
</protein>
<reference evidence="3 4" key="1">
    <citation type="journal article" date="2012" name="New Phytol.">
        <title>Insight into trade-off between wood decay and parasitism from the genome of a fungal forest pathogen.</title>
        <authorList>
            <person name="Olson A."/>
            <person name="Aerts A."/>
            <person name="Asiegbu F."/>
            <person name="Belbahri L."/>
            <person name="Bouzid O."/>
            <person name="Broberg A."/>
            <person name="Canback B."/>
            <person name="Coutinho P.M."/>
            <person name="Cullen D."/>
            <person name="Dalman K."/>
            <person name="Deflorio G."/>
            <person name="van Diepen L.T."/>
            <person name="Dunand C."/>
            <person name="Duplessis S."/>
            <person name="Durling M."/>
            <person name="Gonthier P."/>
            <person name="Grimwood J."/>
            <person name="Fossdal C.G."/>
            <person name="Hansson D."/>
            <person name="Henrissat B."/>
            <person name="Hietala A."/>
            <person name="Himmelstrand K."/>
            <person name="Hoffmeister D."/>
            <person name="Hogberg N."/>
            <person name="James T.Y."/>
            <person name="Karlsson M."/>
            <person name="Kohler A."/>
            <person name="Kues U."/>
            <person name="Lee Y.H."/>
            <person name="Lin Y.C."/>
            <person name="Lind M."/>
            <person name="Lindquist E."/>
            <person name="Lombard V."/>
            <person name="Lucas S."/>
            <person name="Lunden K."/>
            <person name="Morin E."/>
            <person name="Murat C."/>
            <person name="Park J."/>
            <person name="Raffaello T."/>
            <person name="Rouze P."/>
            <person name="Salamov A."/>
            <person name="Schmutz J."/>
            <person name="Solheim H."/>
            <person name="Stahlberg J."/>
            <person name="Velez H."/>
            <person name="de Vries R.P."/>
            <person name="Wiebenga A."/>
            <person name="Woodward S."/>
            <person name="Yakovlev I."/>
            <person name="Garbelotto M."/>
            <person name="Martin F."/>
            <person name="Grigoriev I.V."/>
            <person name="Stenlid J."/>
        </authorList>
    </citation>
    <scope>NUCLEOTIDE SEQUENCE [LARGE SCALE GENOMIC DNA]</scope>
    <source>
        <strain evidence="3 4">TC 32-1</strain>
    </source>
</reference>
<name>W4JUR7_HETIT</name>
<dbReference type="GO" id="GO:0005737">
    <property type="term" value="C:cytoplasm"/>
    <property type="evidence" value="ECO:0007669"/>
    <property type="project" value="TreeGrafter"/>
</dbReference>
<dbReference type="PANTHER" id="PTHR21708">
    <property type="entry name" value="PROBABLE 2-DEHYDROPANTOATE 2-REDUCTASE"/>
    <property type="match status" value="1"/>
</dbReference>
<accession>W4JUR7</accession>
<dbReference type="InterPro" id="IPR008927">
    <property type="entry name" value="6-PGluconate_DH-like_C_sf"/>
</dbReference>
<dbReference type="eggNOG" id="ENOG502QWBM">
    <property type="taxonomic scope" value="Eukaryota"/>
</dbReference>
<dbReference type="STRING" id="747525.W4JUR7"/>
<dbReference type="InParanoid" id="W4JUR7"/>
<keyword evidence="4" id="KW-1185">Reference proteome</keyword>
<dbReference type="SUPFAM" id="SSF48179">
    <property type="entry name" value="6-phosphogluconate dehydrogenase C-terminal domain-like"/>
    <property type="match status" value="1"/>
</dbReference>
<dbReference type="InterPro" id="IPR013752">
    <property type="entry name" value="KPA_reductase"/>
</dbReference>
<evidence type="ECO:0000259" key="1">
    <source>
        <dbReference type="Pfam" id="PF02558"/>
    </source>
</evidence>
<dbReference type="Gene3D" id="1.10.1040.10">
    <property type="entry name" value="N-(1-d-carboxylethyl)-l-norvaline Dehydrogenase, domain 2"/>
    <property type="match status" value="1"/>
</dbReference>
<dbReference type="FunFam" id="1.10.1040.10:FF:000017">
    <property type="entry name" value="2-dehydropantoate 2-reductase"/>
    <property type="match status" value="1"/>
</dbReference>